<reference evidence="2 3" key="1">
    <citation type="submission" date="2017-07" db="EMBL/GenBank/DDBJ databases">
        <title>Amycolatopsis alba DSM 44262 Genome sequencing and assembly.</title>
        <authorList>
            <person name="Kaur N."/>
            <person name="Mayilraj S."/>
        </authorList>
    </citation>
    <scope>NUCLEOTIDE SEQUENCE [LARGE SCALE GENOMIC DNA]</scope>
    <source>
        <strain evidence="2 3">DSM 44262</strain>
    </source>
</reference>
<comment type="caution">
    <text evidence="2">The sequence shown here is derived from an EMBL/GenBank/DDBJ whole genome shotgun (WGS) entry which is preliminary data.</text>
</comment>
<feature type="compositionally biased region" description="Low complexity" evidence="1">
    <location>
        <begin position="25"/>
        <end position="34"/>
    </location>
</feature>
<accession>A0A229R8U2</accession>
<dbReference type="OrthoDB" id="3701032at2"/>
<dbReference type="EMBL" id="NMQU01000161">
    <property type="protein sequence ID" value="OXM43056.1"/>
    <property type="molecule type" value="Genomic_DNA"/>
</dbReference>
<evidence type="ECO:0000313" key="2">
    <source>
        <dbReference type="EMBL" id="OXM43056.1"/>
    </source>
</evidence>
<dbReference type="RefSeq" id="WP_020634897.1">
    <property type="nucleotide sequence ID" value="NZ_KB913032.1"/>
</dbReference>
<evidence type="ECO:0000256" key="1">
    <source>
        <dbReference type="SAM" id="MobiDB-lite"/>
    </source>
</evidence>
<organism evidence="2 3">
    <name type="scientific">Amycolatopsis alba DSM 44262</name>
    <dbReference type="NCBI Taxonomy" id="1125972"/>
    <lineage>
        <taxon>Bacteria</taxon>
        <taxon>Bacillati</taxon>
        <taxon>Actinomycetota</taxon>
        <taxon>Actinomycetes</taxon>
        <taxon>Pseudonocardiales</taxon>
        <taxon>Pseudonocardiaceae</taxon>
        <taxon>Amycolatopsis</taxon>
    </lineage>
</organism>
<gene>
    <name evidence="2" type="ORF">CFP75_40145</name>
</gene>
<name>A0A229R8U2_AMYAL</name>
<feature type="region of interest" description="Disordered" evidence="1">
    <location>
        <begin position="1"/>
        <end position="35"/>
    </location>
</feature>
<dbReference type="AlphaFoldDB" id="A0A229R8U2"/>
<keyword evidence="3" id="KW-1185">Reference proteome</keyword>
<dbReference type="Proteomes" id="UP000215563">
    <property type="component" value="Unassembled WGS sequence"/>
</dbReference>
<sequence length="93" mass="10181">MTRAAVPSASPVVSQEGHAAGGTQPTDDLPPDLTHPYDAQVRTAVFLYDHTFTWTPGDQWIAIQKGRVANARQRCWVIDDPFPTSRCCSGANR</sequence>
<protein>
    <submittedName>
        <fullName evidence="2">Uncharacterized protein</fullName>
    </submittedName>
</protein>
<proteinExistence type="predicted"/>
<evidence type="ECO:0000313" key="3">
    <source>
        <dbReference type="Proteomes" id="UP000215563"/>
    </source>
</evidence>